<comment type="caution">
    <text evidence="2">The sequence shown here is derived from an EMBL/GenBank/DDBJ whole genome shotgun (WGS) entry which is preliminary data.</text>
</comment>
<keyword evidence="3" id="KW-1185">Reference proteome</keyword>
<feature type="compositionally biased region" description="Basic and acidic residues" evidence="1">
    <location>
        <begin position="344"/>
        <end position="368"/>
    </location>
</feature>
<dbReference type="AlphaFoldDB" id="A0AAD5RX75"/>
<feature type="region of interest" description="Disordered" evidence="1">
    <location>
        <begin position="80"/>
        <end position="212"/>
    </location>
</feature>
<protein>
    <submittedName>
        <fullName evidence="2">Uncharacterized protein</fullName>
    </submittedName>
</protein>
<reference evidence="2" key="1">
    <citation type="submission" date="2022-07" db="EMBL/GenBank/DDBJ databases">
        <title>Draft genome sequence of Zalerion maritima ATCC 34329, a (micro)plastics degrading marine fungus.</title>
        <authorList>
            <person name="Paco A."/>
            <person name="Goncalves M.F.M."/>
            <person name="Rocha-Santos T.A.P."/>
            <person name="Alves A."/>
        </authorList>
    </citation>
    <scope>NUCLEOTIDE SEQUENCE</scope>
    <source>
        <strain evidence="2">ATCC 34329</strain>
    </source>
</reference>
<evidence type="ECO:0000256" key="1">
    <source>
        <dbReference type="SAM" id="MobiDB-lite"/>
    </source>
</evidence>
<feature type="region of interest" description="Disordered" evidence="1">
    <location>
        <begin position="247"/>
        <end position="274"/>
    </location>
</feature>
<evidence type="ECO:0000313" key="2">
    <source>
        <dbReference type="EMBL" id="KAJ2905109.1"/>
    </source>
</evidence>
<feature type="region of interest" description="Disordered" evidence="1">
    <location>
        <begin position="312"/>
        <end position="378"/>
    </location>
</feature>
<organism evidence="2 3">
    <name type="scientific">Zalerion maritima</name>
    <dbReference type="NCBI Taxonomy" id="339359"/>
    <lineage>
        <taxon>Eukaryota</taxon>
        <taxon>Fungi</taxon>
        <taxon>Dikarya</taxon>
        <taxon>Ascomycota</taxon>
        <taxon>Pezizomycotina</taxon>
        <taxon>Sordariomycetes</taxon>
        <taxon>Lulworthiomycetidae</taxon>
        <taxon>Lulworthiales</taxon>
        <taxon>Lulworthiaceae</taxon>
        <taxon>Zalerion</taxon>
    </lineage>
</organism>
<dbReference type="EMBL" id="JAKWBI020000038">
    <property type="protein sequence ID" value="KAJ2905109.1"/>
    <property type="molecule type" value="Genomic_DNA"/>
</dbReference>
<name>A0AAD5RX75_9PEZI</name>
<accession>A0AAD5RX75</accession>
<feature type="compositionally biased region" description="Basic and acidic residues" evidence="1">
    <location>
        <begin position="175"/>
        <end position="188"/>
    </location>
</feature>
<gene>
    <name evidence="2" type="ORF">MKZ38_006355</name>
</gene>
<proteinExistence type="predicted"/>
<sequence>MSSFFPTSNYRQHQDHDNQSSLLAAQSNTILNASQNETLVNSQFTQAATLVATQSSQHPPWLRGRDMARPRKSQVLQAIDGPTSDLLSSPHHGRTPSGGARRVEHTPSPASSYDFPKRQPDEDSPPSSARFSKPDSFLKRTSLQRQLAPAKNRSPYPKQRPKPAYPHNQANGYQPRDETWSLRSRLELSPKAGKRKANPNDESNTEFTPPTKRLQKQLVALQESMSIDSDPIGEINSMVEVRNPNEQFSHSVGPIGSHSLKNSNQGPSRDRTPRRTLQIDTSAERTDHHILSQPDAFESTVLTLPDVELPTKLPPMENTAGGSAAVGYYRPHRNEGGNDLPHLTLEDPPEHQNETIKRKSRKKSIEIGRKKRQQFSDDSEIGAKSLYGSFKEVPSTPSATATQKSTEIWREAVSNLEDTVSNTMRLVTKGMLRHIQTRAEAIKSVWEQYQEIGTRMVRGLLQTHEREAIRMLNSSGTMSSDAVYFWSECDSAMEDIARRMPSWRDIGRDQQAVLNLSGVARSTIKELLKERSEGTLGVETQDSKLGLALGREWYQRWMLWVFTNTQVLFDVKAVVCTGESTGARVRLKGL</sequence>
<dbReference type="Proteomes" id="UP001201980">
    <property type="component" value="Unassembled WGS sequence"/>
</dbReference>
<evidence type="ECO:0000313" key="3">
    <source>
        <dbReference type="Proteomes" id="UP001201980"/>
    </source>
</evidence>